<dbReference type="HOGENOM" id="CLU_106713_4_0_6"/>
<evidence type="ECO:0000313" key="10">
    <source>
        <dbReference type="Proteomes" id="UP000032266"/>
    </source>
</evidence>
<keyword evidence="2 7" id="KW-0349">Heme</keyword>
<evidence type="ECO:0000256" key="2">
    <source>
        <dbReference type="ARBA" id="ARBA00022617"/>
    </source>
</evidence>
<evidence type="ECO:0000256" key="3">
    <source>
        <dbReference type="ARBA" id="ARBA00022723"/>
    </source>
</evidence>
<dbReference type="AlphaFoldDB" id="A0A0C5VG14"/>
<evidence type="ECO:0000313" key="9">
    <source>
        <dbReference type="EMBL" id="AJQ92328.1"/>
    </source>
</evidence>
<keyword evidence="4" id="KW-0249">Electron transport</keyword>
<feature type="binding site" description="covalent" evidence="7">
    <location>
        <position position="140"/>
    </location>
    <ligand>
        <name>heme c</name>
        <dbReference type="ChEBI" id="CHEBI:61717"/>
    </ligand>
</feature>
<dbReference type="KEGG" id="gsn:YC6258_00278"/>
<dbReference type="STRING" id="1445510.YC6258_00278"/>
<sequence>MKFIATVFCALLLICGAAVVAHGAENDPVKQRQDVMEDYEDYLKAIGKMFRGQTEYDASVVKAGAEQMQDHSGSYLLSLFPTASADKDSHAKSLIWEQWDEFSDQANDLQKAAAGLAANADTLESAKAYYREVASSCKTCHRPYKSR</sequence>
<dbReference type="GO" id="GO:0042597">
    <property type="term" value="C:periplasmic space"/>
    <property type="evidence" value="ECO:0007669"/>
    <property type="project" value="InterPro"/>
</dbReference>
<keyword evidence="3 6" id="KW-0479">Metal-binding</keyword>
<dbReference type="OrthoDB" id="5520910at2"/>
<dbReference type="GO" id="GO:0020037">
    <property type="term" value="F:heme binding"/>
    <property type="evidence" value="ECO:0007669"/>
    <property type="project" value="InterPro"/>
</dbReference>
<dbReference type="GO" id="GO:0005506">
    <property type="term" value="F:iron ion binding"/>
    <property type="evidence" value="ECO:0007669"/>
    <property type="project" value="InterPro"/>
</dbReference>
<reference evidence="9 10" key="1">
    <citation type="submission" date="2014-01" db="EMBL/GenBank/DDBJ databases">
        <title>Full genme sequencing of cellulolytic bacterium Gynuella sunshinyii YC6258T gen. nov., sp. nov.</title>
        <authorList>
            <person name="Khan H."/>
            <person name="Chung E.J."/>
            <person name="Chung Y.R."/>
        </authorList>
    </citation>
    <scope>NUCLEOTIDE SEQUENCE [LARGE SCALE GENOMIC DNA]</scope>
    <source>
        <strain evidence="9 10">YC6258</strain>
    </source>
</reference>
<dbReference type="Proteomes" id="UP000032266">
    <property type="component" value="Chromosome"/>
</dbReference>
<dbReference type="InterPro" id="IPR010980">
    <property type="entry name" value="Cyt_c/b562"/>
</dbReference>
<dbReference type="GO" id="GO:0009055">
    <property type="term" value="F:electron transfer activity"/>
    <property type="evidence" value="ECO:0007669"/>
    <property type="project" value="InterPro"/>
</dbReference>
<feature type="chain" id="PRO_5002191144" evidence="8">
    <location>
        <begin position="24"/>
        <end position="147"/>
    </location>
</feature>
<dbReference type="InterPro" id="IPR002321">
    <property type="entry name" value="Cyt_c_II"/>
</dbReference>
<accession>A0A0C5VG14</accession>
<dbReference type="PROSITE" id="PS51009">
    <property type="entry name" value="CYTCII"/>
    <property type="match status" value="1"/>
</dbReference>
<dbReference type="Pfam" id="PF01322">
    <property type="entry name" value="Cytochrom_C_2"/>
    <property type="match status" value="1"/>
</dbReference>
<evidence type="ECO:0000256" key="7">
    <source>
        <dbReference type="PIRSR" id="PIRSR000027-2"/>
    </source>
</evidence>
<dbReference type="RefSeq" id="WP_052829982.1">
    <property type="nucleotide sequence ID" value="NZ_CP007142.1"/>
</dbReference>
<evidence type="ECO:0000256" key="1">
    <source>
        <dbReference type="ARBA" id="ARBA00022448"/>
    </source>
</evidence>
<dbReference type="EMBL" id="CP007142">
    <property type="protein sequence ID" value="AJQ92328.1"/>
    <property type="molecule type" value="Genomic_DNA"/>
</dbReference>
<name>A0A0C5VG14_9GAMM</name>
<evidence type="ECO:0000256" key="6">
    <source>
        <dbReference type="PIRSR" id="PIRSR000027-1"/>
    </source>
</evidence>
<dbReference type="InterPro" id="IPR012127">
    <property type="entry name" value="Cyt_c_prime"/>
</dbReference>
<evidence type="ECO:0000256" key="5">
    <source>
        <dbReference type="ARBA" id="ARBA00023004"/>
    </source>
</evidence>
<organism evidence="9 10">
    <name type="scientific">Gynuella sunshinyii YC6258</name>
    <dbReference type="NCBI Taxonomy" id="1445510"/>
    <lineage>
        <taxon>Bacteria</taxon>
        <taxon>Pseudomonadati</taxon>
        <taxon>Pseudomonadota</taxon>
        <taxon>Gammaproteobacteria</taxon>
        <taxon>Oceanospirillales</taxon>
        <taxon>Saccharospirillaceae</taxon>
        <taxon>Gynuella</taxon>
    </lineage>
</organism>
<feature type="signal peptide" evidence="8">
    <location>
        <begin position="1"/>
        <end position="23"/>
    </location>
</feature>
<dbReference type="SUPFAM" id="SSF47175">
    <property type="entry name" value="Cytochromes"/>
    <property type="match status" value="1"/>
</dbReference>
<comment type="PTM">
    <text evidence="7">Binds 1 heme group per subunit.</text>
</comment>
<protein>
    <submittedName>
        <fullName evidence="9">Cytochrome c556</fullName>
    </submittedName>
</protein>
<keyword evidence="8" id="KW-0732">Signal</keyword>
<keyword evidence="1" id="KW-0813">Transport</keyword>
<feature type="binding site" description="axial binding residue" evidence="6">
    <location>
        <position position="141"/>
    </location>
    <ligand>
        <name>heme c</name>
        <dbReference type="ChEBI" id="CHEBI:61717"/>
    </ligand>
    <ligandPart>
        <name>Fe</name>
        <dbReference type="ChEBI" id="CHEBI:18248"/>
    </ligandPart>
</feature>
<keyword evidence="5 6" id="KW-0408">Iron</keyword>
<evidence type="ECO:0000256" key="4">
    <source>
        <dbReference type="ARBA" id="ARBA00022982"/>
    </source>
</evidence>
<dbReference type="PIRSF" id="PIRSF000027">
    <property type="entry name" value="Cytc_c_prime"/>
    <property type="match status" value="1"/>
</dbReference>
<evidence type="ECO:0000256" key="8">
    <source>
        <dbReference type="SAM" id="SignalP"/>
    </source>
</evidence>
<dbReference type="Gene3D" id="1.20.120.10">
    <property type="entry name" value="Cytochrome c/b562"/>
    <property type="match status" value="1"/>
</dbReference>
<proteinExistence type="predicted"/>
<keyword evidence="10" id="KW-1185">Reference proteome</keyword>
<feature type="binding site" description="covalent" evidence="7">
    <location>
        <position position="137"/>
    </location>
    <ligand>
        <name>heme c</name>
        <dbReference type="ChEBI" id="CHEBI:61717"/>
    </ligand>
</feature>
<gene>
    <name evidence="9" type="ORF">YC6258_00278</name>
</gene>
<dbReference type="GO" id="GO:0022900">
    <property type="term" value="P:electron transport chain"/>
    <property type="evidence" value="ECO:0007669"/>
    <property type="project" value="InterPro"/>
</dbReference>